<evidence type="ECO:0000313" key="1">
    <source>
        <dbReference type="EMBL" id="KAK9838015.1"/>
    </source>
</evidence>
<organism evidence="1 2">
    <name type="scientific">Apatococcus lobatus</name>
    <dbReference type="NCBI Taxonomy" id="904363"/>
    <lineage>
        <taxon>Eukaryota</taxon>
        <taxon>Viridiplantae</taxon>
        <taxon>Chlorophyta</taxon>
        <taxon>core chlorophytes</taxon>
        <taxon>Trebouxiophyceae</taxon>
        <taxon>Chlorellales</taxon>
        <taxon>Chlorellaceae</taxon>
        <taxon>Apatococcus</taxon>
    </lineage>
</organism>
<proteinExistence type="predicted"/>
<gene>
    <name evidence="1" type="ORF">WJX74_009783</name>
</gene>
<keyword evidence="2" id="KW-1185">Reference proteome</keyword>
<reference evidence="1 2" key="1">
    <citation type="journal article" date="2024" name="Nat. Commun.">
        <title>Phylogenomics reveals the evolutionary origins of lichenization in chlorophyte algae.</title>
        <authorList>
            <person name="Puginier C."/>
            <person name="Libourel C."/>
            <person name="Otte J."/>
            <person name="Skaloud P."/>
            <person name="Haon M."/>
            <person name="Grisel S."/>
            <person name="Petersen M."/>
            <person name="Berrin J.G."/>
            <person name="Delaux P.M."/>
            <person name="Dal Grande F."/>
            <person name="Keller J."/>
        </authorList>
    </citation>
    <scope>NUCLEOTIDE SEQUENCE [LARGE SCALE GENOMIC DNA]</scope>
    <source>
        <strain evidence="1 2">SAG 2145</strain>
    </source>
</reference>
<dbReference type="EMBL" id="JALJOS010000006">
    <property type="protein sequence ID" value="KAK9838015.1"/>
    <property type="molecule type" value="Genomic_DNA"/>
</dbReference>
<accession>A0AAW1RW58</accession>
<name>A0AAW1RW58_9CHLO</name>
<dbReference type="AlphaFoldDB" id="A0AAW1RW58"/>
<dbReference type="Proteomes" id="UP001438707">
    <property type="component" value="Unassembled WGS sequence"/>
</dbReference>
<protein>
    <submittedName>
        <fullName evidence="1">Uncharacterized protein</fullName>
    </submittedName>
</protein>
<sequence length="113" mass="12364">MLSDHGYSATGAVPFTERKVGQLLGSIYEEAIRPYHAAVSASTSAEQMLAVRDGLAFSFAWNSAGRSINSRKLRLQHIVLLASGAALTPYIYHAFKARYLGVYYTRSPVQAQP</sequence>
<comment type="caution">
    <text evidence="1">The sequence shown here is derived from an EMBL/GenBank/DDBJ whole genome shotgun (WGS) entry which is preliminary data.</text>
</comment>
<evidence type="ECO:0000313" key="2">
    <source>
        <dbReference type="Proteomes" id="UP001438707"/>
    </source>
</evidence>